<accession>A0A6S6S3G1</accession>
<proteinExistence type="predicted"/>
<feature type="transmembrane region" description="Helical" evidence="1">
    <location>
        <begin position="38"/>
        <end position="61"/>
    </location>
</feature>
<feature type="transmembrane region" description="Helical" evidence="1">
    <location>
        <begin position="145"/>
        <end position="168"/>
    </location>
</feature>
<evidence type="ECO:0000313" key="2">
    <source>
        <dbReference type="EMBL" id="CAA6804130.1"/>
    </source>
</evidence>
<feature type="transmembrane region" description="Helical" evidence="1">
    <location>
        <begin position="68"/>
        <end position="90"/>
    </location>
</feature>
<gene>
    <name evidence="2" type="ORF">HELGO_WM11815</name>
</gene>
<organism evidence="2">
    <name type="scientific">uncultured Sulfurovum sp</name>
    <dbReference type="NCBI Taxonomy" id="269237"/>
    <lineage>
        <taxon>Bacteria</taxon>
        <taxon>Pseudomonadati</taxon>
        <taxon>Campylobacterota</taxon>
        <taxon>Epsilonproteobacteria</taxon>
        <taxon>Campylobacterales</taxon>
        <taxon>Sulfurovaceae</taxon>
        <taxon>Sulfurovum</taxon>
        <taxon>environmental samples</taxon>
    </lineage>
</organism>
<dbReference type="AlphaFoldDB" id="A0A6S6S3G1"/>
<reference evidence="2" key="1">
    <citation type="submission" date="2020-01" db="EMBL/GenBank/DDBJ databases">
        <authorList>
            <person name="Meier V. D."/>
            <person name="Meier V D."/>
        </authorList>
    </citation>
    <scope>NUCLEOTIDE SEQUENCE</scope>
    <source>
        <strain evidence="2">HLG_WM_MAG_05</strain>
    </source>
</reference>
<name>A0A6S6S3G1_9BACT</name>
<feature type="transmembrane region" description="Helical" evidence="1">
    <location>
        <begin position="96"/>
        <end position="124"/>
    </location>
</feature>
<keyword evidence="1" id="KW-0472">Membrane</keyword>
<evidence type="ECO:0000256" key="1">
    <source>
        <dbReference type="SAM" id="Phobius"/>
    </source>
</evidence>
<dbReference type="EMBL" id="CACVAU010000013">
    <property type="protein sequence ID" value="CAA6804130.1"/>
    <property type="molecule type" value="Genomic_DNA"/>
</dbReference>
<keyword evidence="1" id="KW-1133">Transmembrane helix</keyword>
<sequence>MKKYISLGALFLSLSFFLLVSSLELGLSVEFMKLVLDGASIILWMILPIVITLTSFLIIGFPNEKLTFLVYVGMTLLFISNMTFLLWLNVATVDFGVIFIILFVWGSTFWFVVTLLIKLLYAYIFKKGFKEFIGYMVRVKIFQAFFLSVTVTFILLQLFLMGSSILAYKSVKVLDIKENKTYSLFYFYRPFISEIRLDNGMRWSYSRVKFVNDGH</sequence>
<keyword evidence="1" id="KW-0812">Transmembrane</keyword>
<protein>
    <submittedName>
        <fullName evidence="2">Uncharacterized protein</fullName>
    </submittedName>
</protein>